<dbReference type="AlphaFoldDB" id="A0A975F297"/>
<dbReference type="KEGG" id="tpav:HRQ91_00580"/>
<accession>A0A975F297</accession>
<dbReference type="RefSeq" id="WP_210119802.1">
    <property type="nucleotide sequence ID" value="NZ_CP054142.1"/>
</dbReference>
<dbReference type="EMBL" id="CP054142">
    <property type="protein sequence ID" value="QTQ13068.1"/>
    <property type="molecule type" value="Genomic_DNA"/>
</dbReference>
<name>A0A975F297_9SPIR</name>
<protein>
    <submittedName>
        <fullName evidence="1">Uncharacterized protein</fullName>
    </submittedName>
</protein>
<keyword evidence="2" id="KW-1185">Reference proteome</keyword>
<evidence type="ECO:0000313" key="2">
    <source>
        <dbReference type="Proteomes" id="UP000671908"/>
    </source>
</evidence>
<proteinExistence type="predicted"/>
<organism evidence="1 2">
    <name type="scientific">Treponema parvum</name>
    <dbReference type="NCBI Taxonomy" id="138851"/>
    <lineage>
        <taxon>Bacteria</taxon>
        <taxon>Pseudomonadati</taxon>
        <taxon>Spirochaetota</taxon>
        <taxon>Spirochaetia</taxon>
        <taxon>Spirochaetales</taxon>
        <taxon>Treponemataceae</taxon>
        <taxon>Treponema</taxon>
    </lineage>
</organism>
<dbReference type="Proteomes" id="UP000671908">
    <property type="component" value="Chromosome"/>
</dbReference>
<gene>
    <name evidence="1" type="ORF">HRQ91_00580</name>
</gene>
<sequence length="137" mass="14889">MKYEIPLLEKIVSAVSGNKAKNDPDLTFAKKSLKGICSAIDKFAQKADGRLAEKFPELSLRIKDLNRKMHMLEPDLSTAAGKAEQAIAQKITCASSSCEVVLTGGGAEELEKQLTELERLVHTRSRGSLPSTDKTDS</sequence>
<evidence type="ECO:0000313" key="1">
    <source>
        <dbReference type="EMBL" id="QTQ13068.1"/>
    </source>
</evidence>
<reference evidence="1 2" key="1">
    <citation type="journal article" date="2021" name="Microbiol. Resour. Announc.">
        <title>Complete Genome Sequences of Three Human Oral Treponema parvum Isolates.</title>
        <authorList>
            <person name="Zeng H."/>
            <person name="Watt R.M."/>
        </authorList>
    </citation>
    <scope>NUCLEOTIDE SEQUENCE [LARGE SCALE GENOMIC DNA]</scope>
    <source>
        <strain evidence="1 2">ATCC 700770</strain>
    </source>
</reference>